<gene>
    <name evidence="2" type="ORF">C8A04DRAFT_27680</name>
</gene>
<protein>
    <submittedName>
        <fullName evidence="2">Uncharacterized protein</fullName>
    </submittedName>
</protein>
<dbReference type="GeneID" id="87816990"/>
<feature type="compositionally biased region" description="Acidic residues" evidence="1">
    <location>
        <begin position="110"/>
        <end position="141"/>
    </location>
</feature>
<feature type="region of interest" description="Disordered" evidence="1">
    <location>
        <begin position="1"/>
        <end position="22"/>
    </location>
</feature>
<keyword evidence="3" id="KW-1185">Reference proteome</keyword>
<name>A0AAN6V6M0_9PEZI</name>
<feature type="compositionally biased region" description="Basic and acidic residues" evidence="1">
    <location>
        <begin position="183"/>
        <end position="194"/>
    </location>
</feature>
<reference evidence="2" key="1">
    <citation type="journal article" date="2023" name="Mol. Phylogenet. Evol.">
        <title>Genome-scale phylogeny and comparative genomics of the fungal order Sordariales.</title>
        <authorList>
            <person name="Hensen N."/>
            <person name="Bonometti L."/>
            <person name="Westerberg I."/>
            <person name="Brannstrom I.O."/>
            <person name="Guillou S."/>
            <person name="Cros-Aarteil S."/>
            <person name="Calhoun S."/>
            <person name="Haridas S."/>
            <person name="Kuo A."/>
            <person name="Mondo S."/>
            <person name="Pangilinan J."/>
            <person name="Riley R."/>
            <person name="LaButti K."/>
            <person name="Andreopoulos B."/>
            <person name="Lipzen A."/>
            <person name="Chen C."/>
            <person name="Yan M."/>
            <person name="Daum C."/>
            <person name="Ng V."/>
            <person name="Clum A."/>
            <person name="Steindorff A."/>
            <person name="Ohm R.A."/>
            <person name="Martin F."/>
            <person name="Silar P."/>
            <person name="Natvig D.O."/>
            <person name="Lalanne C."/>
            <person name="Gautier V."/>
            <person name="Ament-Velasquez S.L."/>
            <person name="Kruys A."/>
            <person name="Hutchinson M.I."/>
            <person name="Powell A.J."/>
            <person name="Barry K."/>
            <person name="Miller A.N."/>
            <person name="Grigoriev I.V."/>
            <person name="Debuchy R."/>
            <person name="Gladieux P."/>
            <person name="Hiltunen Thoren M."/>
            <person name="Johannesson H."/>
        </authorList>
    </citation>
    <scope>NUCLEOTIDE SEQUENCE</scope>
    <source>
        <strain evidence="2">CBS 141.50</strain>
    </source>
</reference>
<reference evidence="2" key="2">
    <citation type="submission" date="2023-05" db="EMBL/GenBank/DDBJ databases">
        <authorList>
            <consortium name="Lawrence Berkeley National Laboratory"/>
            <person name="Steindorff A."/>
            <person name="Hensen N."/>
            <person name="Bonometti L."/>
            <person name="Westerberg I."/>
            <person name="Brannstrom I.O."/>
            <person name="Guillou S."/>
            <person name="Cros-Aarteil S."/>
            <person name="Calhoun S."/>
            <person name="Haridas S."/>
            <person name="Kuo A."/>
            <person name="Mondo S."/>
            <person name="Pangilinan J."/>
            <person name="Riley R."/>
            <person name="Labutti K."/>
            <person name="Andreopoulos B."/>
            <person name="Lipzen A."/>
            <person name="Chen C."/>
            <person name="Yanf M."/>
            <person name="Daum C."/>
            <person name="Ng V."/>
            <person name="Clum A."/>
            <person name="Ohm R."/>
            <person name="Martin F."/>
            <person name="Silar P."/>
            <person name="Natvig D."/>
            <person name="Lalanne C."/>
            <person name="Gautier V."/>
            <person name="Ament-Velasquez S.L."/>
            <person name="Kruys A."/>
            <person name="Hutchinson M.I."/>
            <person name="Powell A.J."/>
            <person name="Barry K."/>
            <person name="Miller A.N."/>
            <person name="Grigoriev I.V."/>
            <person name="Debuchy R."/>
            <person name="Gladieux P."/>
            <person name="Thoren M.H."/>
            <person name="Johannesson H."/>
        </authorList>
    </citation>
    <scope>NUCLEOTIDE SEQUENCE</scope>
    <source>
        <strain evidence="2">CBS 141.50</strain>
    </source>
</reference>
<feature type="compositionally biased region" description="Basic and acidic residues" evidence="1">
    <location>
        <begin position="62"/>
        <end position="76"/>
    </location>
</feature>
<evidence type="ECO:0000256" key="1">
    <source>
        <dbReference type="SAM" id="MobiDB-lite"/>
    </source>
</evidence>
<feature type="compositionally biased region" description="Acidic residues" evidence="1">
    <location>
        <begin position="77"/>
        <end position="100"/>
    </location>
</feature>
<dbReference type="AlphaFoldDB" id="A0AAN6V6M0"/>
<evidence type="ECO:0000313" key="3">
    <source>
        <dbReference type="Proteomes" id="UP001302676"/>
    </source>
</evidence>
<feature type="region of interest" description="Disordered" evidence="1">
    <location>
        <begin position="58"/>
        <end position="207"/>
    </location>
</feature>
<accession>A0AAN6V6M0</accession>
<sequence>MKRKRSQSSQSQHESVRVDHSQSTVLNWITRHRIDLTKKPNQRDIMPRQYVWISLPGVPTYEGKKGEEQRKDKVQEGGEDYYEDWGDDEGDEGEEQDVYEEDVRGVDVRGEDDDDEDYEYVGDDEEDEDDNVYEDIDEDEVNYVVNYEDNNENDEEDEDYNEDEDENGNEDDGEDENSDDNEAQQRGKKPDHNSTKPSGPVQVYDLPRPENAAQPADITQVHRRLVSTYLRVFLLSTPNTPYLRWEFCLPQHDHSVLIQLWTLLRLDKGLLEEFADQSFEKTWQVRQPVFVERYNGLYFGKWAHELSTAPRKATALFVQMFGVLNLNPCRCCDENYRRATTTLRFYKNGQGENKSLHVTWPFFGCVSYESADNGRCGNCWWLGRRCSWTDVNEGHPQWDAKAKGDRDEPKVADKLQGGEMSRLVPMMFDGAFERM</sequence>
<evidence type="ECO:0000313" key="2">
    <source>
        <dbReference type="EMBL" id="KAK4144496.1"/>
    </source>
</evidence>
<dbReference type="RefSeq" id="XP_062637867.1">
    <property type="nucleotide sequence ID" value="XM_062780377.1"/>
</dbReference>
<dbReference type="EMBL" id="MU853576">
    <property type="protein sequence ID" value="KAK4144496.1"/>
    <property type="molecule type" value="Genomic_DNA"/>
</dbReference>
<feature type="compositionally biased region" description="Acidic residues" evidence="1">
    <location>
        <begin position="149"/>
        <end position="182"/>
    </location>
</feature>
<organism evidence="2 3">
    <name type="scientific">Dichotomopilus funicola</name>
    <dbReference type="NCBI Taxonomy" id="1934379"/>
    <lineage>
        <taxon>Eukaryota</taxon>
        <taxon>Fungi</taxon>
        <taxon>Dikarya</taxon>
        <taxon>Ascomycota</taxon>
        <taxon>Pezizomycotina</taxon>
        <taxon>Sordariomycetes</taxon>
        <taxon>Sordariomycetidae</taxon>
        <taxon>Sordariales</taxon>
        <taxon>Chaetomiaceae</taxon>
        <taxon>Dichotomopilus</taxon>
    </lineage>
</organism>
<comment type="caution">
    <text evidence="2">The sequence shown here is derived from an EMBL/GenBank/DDBJ whole genome shotgun (WGS) entry which is preliminary data.</text>
</comment>
<proteinExistence type="predicted"/>
<dbReference type="Proteomes" id="UP001302676">
    <property type="component" value="Unassembled WGS sequence"/>
</dbReference>